<dbReference type="RefSeq" id="WP_236299493.1">
    <property type="nucleotide sequence ID" value="NZ_WKEB01000160.1"/>
</dbReference>
<dbReference type="AlphaFoldDB" id="A0AAW5A0V0"/>
<dbReference type="Proteomes" id="UP000814172">
    <property type="component" value="Unassembled WGS sequence"/>
</dbReference>
<keyword evidence="2" id="KW-1185">Reference proteome</keyword>
<evidence type="ECO:0000313" key="1">
    <source>
        <dbReference type="EMBL" id="MCF5057472.1"/>
    </source>
</evidence>
<dbReference type="EMBL" id="WKEW01000028">
    <property type="protein sequence ID" value="MCF5057472.1"/>
    <property type="molecule type" value="Genomic_DNA"/>
</dbReference>
<evidence type="ECO:0000313" key="2">
    <source>
        <dbReference type="Proteomes" id="UP000814172"/>
    </source>
</evidence>
<organism evidence="1 2">
    <name type="scientific">Pseudomonas proteolytica</name>
    <dbReference type="NCBI Taxonomy" id="219574"/>
    <lineage>
        <taxon>Bacteria</taxon>
        <taxon>Pseudomonadati</taxon>
        <taxon>Pseudomonadota</taxon>
        <taxon>Gammaproteobacteria</taxon>
        <taxon>Pseudomonadales</taxon>
        <taxon>Pseudomonadaceae</taxon>
        <taxon>Pseudomonas</taxon>
    </lineage>
</organism>
<proteinExistence type="predicted"/>
<comment type="caution">
    <text evidence="1">The sequence shown here is derived from an EMBL/GenBank/DDBJ whole genome shotgun (WGS) entry which is preliminary data.</text>
</comment>
<sequence>MGTKHTPGPWYVQDDHGKRWIETEGNDDTIAEVHRRKRKGSVYSCEEAGANADLIAAAPDLLSALQGLLAAYEDPGNTGSTHDDKVQAARNAISKAAA</sequence>
<reference evidence="1 2" key="1">
    <citation type="submission" date="2019-11" db="EMBL/GenBank/DDBJ databases">
        <title>Epiphytic Pseudomonas syringae from cherry orchards.</title>
        <authorList>
            <person name="Hulin M.T."/>
        </authorList>
    </citation>
    <scope>NUCLEOTIDE SEQUENCE [LARGE SCALE GENOMIC DNA]</scope>
    <source>
        <strain evidence="1 2">PA-6-9F</strain>
    </source>
</reference>
<gene>
    <name evidence="1" type="ORF">GIW75_10960</name>
</gene>
<protein>
    <submittedName>
        <fullName evidence="1">Uncharacterized protein</fullName>
    </submittedName>
</protein>
<accession>A0AAW5A0V0</accession>
<name>A0AAW5A0V0_9PSED</name>